<sequence length="212" mass="23670">MNNKLWGTQQGNNYGDDYTISNGMAKRGGEQQRGGGASLSSVTLRAVTLSSSGSDTINDSETIRPEQDNGINKDNDNDNNGKDAEEDDVDKELISDNKEGDNDDDYEEDDEDIDTRRDGIQPVGLFVSSDAGPKPALPPLHILDTTRLKVPVGFIQFGDRDKTMKVCEKMNMKAIFSRNLLLLVDKNSYNIIQCTTKFYCHFTTGSRRQLWY</sequence>
<organism evidence="3">
    <name type="scientific">Corethron hystrix</name>
    <dbReference type="NCBI Taxonomy" id="216773"/>
    <lineage>
        <taxon>Eukaryota</taxon>
        <taxon>Sar</taxon>
        <taxon>Stramenopiles</taxon>
        <taxon>Ochrophyta</taxon>
        <taxon>Bacillariophyta</taxon>
        <taxon>Coscinodiscophyceae</taxon>
        <taxon>Corethrophycidae</taxon>
        <taxon>Corethrales</taxon>
        <taxon>Corethraceae</taxon>
        <taxon>Corethron</taxon>
    </lineage>
</organism>
<evidence type="ECO:0000313" key="3">
    <source>
        <dbReference type="EMBL" id="CAD8888952.1"/>
    </source>
</evidence>
<protein>
    <submittedName>
        <fullName evidence="3">Uncharacterized protein</fullName>
    </submittedName>
</protein>
<proteinExistence type="predicted"/>
<dbReference type="EMBL" id="HBFR01022490">
    <property type="protein sequence ID" value="CAD8888952.1"/>
    <property type="molecule type" value="Transcribed_RNA"/>
</dbReference>
<gene>
    <name evidence="2" type="ORF">CHYS00102_LOCUS16151</name>
    <name evidence="3" type="ORF">CHYS00102_LOCUS16152</name>
</gene>
<accession>A0A6U5HFS2</accession>
<dbReference type="AlphaFoldDB" id="A0A6U5HFS2"/>
<feature type="compositionally biased region" description="Polar residues" evidence="1">
    <location>
        <begin position="38"/>
        <end position="60"/>
    </location>
</feature>
<reference evidence="3" key="1">
    <citation type="submission" date="2021-01" db="EMBL/GenBank/DDBJ databases">
        <authorList>
            <person name="Corre E."/>
            <person name="Pelletier E."/>
            <person name="Niang G."/>
            <person name="Scheremetjew M."/>
            <person name="Finn R."/>
            <person name="Kale V."/>
            <person name="Holt S."/>
            <person name="Cochrane G."/>
            <person name="Meng A."/>
            <person name="Brown T."/>
            <person name="Cohen L."/>
        </authorList>
    </citation>
    <scope>NUCLEOTIDE SEQUENCE</scope>
    <source>
        <strain evidence="3">308</strain>
    </source>
</reference>
<feature type="compositionally biased region" description="Basic and acidic residues" evidence="1">
    <location>
        <begin position="91"/>
        <end position="100"/>
    </location>
</feature>
<name>A0A6U5HFS2_9STRA</name>
<feature type="region of interest" description="Disordered" evidence="1">
    <location>
        <begin position="1"/>
        <end position="132"/>
    </location>
</feature>
<evidence type="ECO:0000313" key="2">
    <source>
        <dbReference type="EMBL" id="CAD8888951.1"/>
    </source>
</evidence>
<dbReference type="EMBL" id="HBFR01022487">
    <property type="protein sequence ID" value="CAD8888951.1"/>
    <property type="molecule type" value="Transcribed_RNA"/>
</dbReference>
<feature type="compositionally biased region" description="Polar residues" evidence="1">
    <location>
        <begin position="1"/>
        <end position="13"/>
    </location>
</feature>
<feature type="compositionally biased region" description="Basic and acidic residues" evidence="1">
    <location>
        <begin position="61"/>
        <end position="83"/>
    </location>
</feature>
<evidence type="ECO:0000256" key="1">
    <source>
        <dbReference type="SAM" id="MobiDB-lite"/>
    </source>
</evidence>
<feature type="compositionally biased region" description="Acidic residues" evidence="1">
    <location>
        <begin position="101"/>
        <end position="113"/>
    </location>
</feature>